<proteinExistence type="predicted"/>
<reference evidence="1" key="1">
    <citation type="journal article" date="2014" name="Front. Microbiol.">
        <title>High frequency of phylogenetically diverse reductive dehalogenase-homologous genes in deep subseafloor sedimentary metagenomes.</title>
        <authorList>
            <person name="Kawai M."/>
            <person name="Futagami T."/>
            <person name="Toyoda A."/>
            <person name="Takaki Y."/>
            <person name="Nishi S."/>
            <person name="Hori S."/>
            <person name="Arai W."/>
            <person name="Tsubouchi T."/>
            <person name="Morono Y."/>
            <person name="Uchiyama I."/>
            <person name="Ito T."/>
            <person name="Fujiyama A."/>
            <person name="Inagaki F."/>
            <person name="Takami H."/>
        </authorList>
    </citation>
    <scope>NUCLEOTIDE SEQUENCE</scope>
    <source>
        <strain evidence="1">Expedition CK06-06</strain>
    </source>
</reference>
<protein>
    <recommendedName>
        <fullName evidence="2">Cupin 2 conserved barrel domain-containing protein</fullName>
    </recommendedName>
</protein>
<evidence type="ECO:0000313" key="1">
    <source>
        <dbReference type="EMBL" id="GAI43312.1"/>
    </source>
</evidence>
<name>X1NGZ3_9ZZZZ</name>
<gene>
    <name evidence="1" type="ORF">S06H3_50446</name>
</gene>
<organism evidence="1">
    <name type="scientific">marine sediment metagenome</name>
    <dbReference type="NCBI Taxonomy" id="412755"/>
    <lineage>
        <taxon>unclassified sequences</taxon>
        <taxon>metagenomes</taxon>
        <taxon>ecological metagenomes</taxon>
    </lineage>
</organism>
<dbReference type="AlphaFoldDB" id="X1NGZ3"/>
<evidence type="ECO:0008006" key="2">
    <source>
        <dbReference type="Google" id="ProtNLM"/>
    </source>
</evidence>
<accession>X1NGZ3</accession>
<dbReference type="EMBL" id="BARV01031943">
    <property type="protein sequence ID" value="GAI43312.1"/>
    <property type="molecule type" value="Genomic_DNA"/>
</dbReference>
<comment type="caution">
    <text evidence="1">The sequence shown here is derived from an EMBL/GenBank/DDBJ whole genome shotgun (WGS) entry which is preliminary data.</text>
</comment>
<sequence length="149" mass="16575">MAKSNYSKYLVAKPVYEAGPPVKGRQSPSMTYMSNSLVPGYNMYVEVGWIWDMPTPNPHIHEHSHNFDEIVLHIGSDPDNPEDLGGEIEYVMEGEPLVFDKTSALFVPAGVKHGPLTWKKFAKPHMEMAIMIGTGSYKEGWPTGVGEPK</sequence>